<dbReference type="OrthoDB" id="9794935at2"/>
<protein>
    <submittedName>
        <fullName evidence="1">Flavin mononucleotide-binding protein</fullName>
    </submittedName>
</protein>
<proteinExistence type="predicted"/>
<name>A0A2P6C7C5_9FLAO</name>
<dbReference type="EMBL" id="MSCK01000002">
    <property type="protein sequence ID" value="PQJ68820.1"/>
    <property type="molecule type" value="Genomic_DNA"/>
</dbReference>
<organism evidence="1 2">
    <name type="scientific">Polaribacter butkevichii</name>
    <dbReference type="NCBI Taxonomy" id="218490"/>
    <lineage>
        <taxon>Bacteria</taxon>
        <taxon>Pseudomonadati</taxon>
        <taxon>Bacteroidota</taxon>
        <taxon>Flavobacteriia</taxon>
        <taxon>Flavobacteriales</taxon>
        <taxon>Flavobacteriaceae</taxon>
    </lineage>
</organism>
<evidence type="ECO:0000313" key="2">
    <source>
        <dbReference type="Proteomes" id="UP000247345"/>
    </source>
</evidence>
<accession>A0A2P6C7C5</accession>
<evidence type="ECO:0000313" key="1">
    <source>
        <dbReference type="EMBL" id="PQJ68820.1"/>
    </source>
</evidence>
<comment type="caution">
    <text evidence="1">The sequence shown here is derived from an EMBL/GenBank/DDBJ whole genome shotgun (WGS) entry which is preliminary data.</text>
</comment>
<dbReference type="InterPro" id="IPR024747">
    <property type="entry name" value="Pyridox_Oxase-rel"/>
</dbReference>
<dbReference type="InterPro" id="IPR012349">
    <property type="entry name" value="Split_barrel_FMN-bd"/>
</dbReference>
<sequence length="153" mass="17619">MVTNLNDNECVQILSNNYVGQLGYIYIDRPFVVPMTYFFDKENIIIGYSEDGHKTMAMRNYRKVSLQVSEKQSSTVCNSVLVHGFYKELSGSEAKKHLHEFYAGIKELISKKEHRNLHCISDFSHKINKNNTPIVFKITIDEITGKKVTHDNS</sequence>
<reference evidence="1 2" key="1">
    <citation type="submission" date="2016-12" db="EMBL/GenBank/DDBJ databases">
        <title>Trade-off between light-utilization and light-protection in marine flavobacteria.</title>
        <authorList>
            <person name="Kumagai Y."/>
            <person name="Yoshizawa S."/>
            <person name="Kogure K."/>
            <person name="Iwasaki W."/>
        </authorList>
    </citation>
    <scope>NUCLEOTIDE SEQUENCE [LARGE SCALE GENOMIC DNA]</scope>
    <source>
        <strain evidence="1 2">KCTC 12100</strain>
    </source>
</reference>
<gene>
    <name evidence="1" type="ORF">BTO14_12280</name>
</gene>
<dbReference type="SUPFAM" id="SSF50475">
    <property type="entry name" value="FMN-binding split barrel"/>
    <property type="match status" value="1"/>
</dbReference>
<dbReference type="Pfam" id="PF12900">
    <property type="entry name" value="Pyridox_ox_2"/>
    <property type="match status" value="1"/>
</dbReference>
<dbReference type="Proteomes" id="UP000247345">
    <property type="component" value="Unassembled WGS sequence"/>
</dbReference>
<dbReference type="AlphaFoldDB" id="A0A2P6C7C5"/>
<keyword evidence="2" id="KW-1185">Reference proteome</keyword>
<dbReference type="Gene3D" id="2.30.110.10">
    <property type="entry name" value="Electron Transport, Fmn-binding Protein, Chain A"/>
    <property type="match status" value="1"/>
</dbReference>
<dbReference type="RefSeq" id="WP_105049761.1">
    <property type="nucleotide sequence ID" value="NZ_CP150661.1"/>
</dbReference>